<evidence type="ECO:0000259" key="3">
    <source>
        <dbReference type="Pfam" id="PF23213"/>
    </source>
</evidence>
<feature type="compositionally biased region" description="Basic and acidic residues" evidence="1">
    <location>
        <begin position="10"/>
        <end position="24"/>
    </location>
</feature>
<dbReference type="AlphaFoldDB" id="A0A328A925"/>
<dbReference type="Pfam" id="PF23212">
    <property type="entry name" value="DUF7064"/>
    <property type="match status" value="1"/>
</dbReference>
<name>A0A328A925_9CAUL</name>
<evidence type="ECO:0000256" key="1">
    <source>
        <dbReference type="SAM" id="MobiDB-lite"/>
    </source>
</evidence>
<feature type="region of interest" description="Disordered" evidence="1">
    <location>
        <begin position="1"/>
        <end position="26"/>
    </location>
</feature>
<dbReference type="Pfam" id="PF23213">
    <property type="entry name" value="DUF7065"/>
    <property type="match status" value="2"/>
</dbReference>
<protein>
    <recommendedName>
        <fullName evidence="6">AttH domain-containing protein</fullName>
    </recommendedName>
</protein>
<evidence type="ECO:0008006" key="6">
    <source>
        <dbReference type="Google" id="ProtNLM"/>
    </source>
</evidence>
<dbReference type="EMBL" id="QFYQ01000003">
    <property type="protein sequence ID" value="RAK51173.1"/>
    <property type="molecule type" value="Genomic_DNA"/>
</dbReference>
<dbReference type="OrthoDB" id="115252at2"/>
<evidence type="ECO:0000313" key="4">
    <source>
        <dbReference type="EMBL" id="RAK51173.1"/>
    </source>
</evidence>
<dbReference type="SUPFAM" id="SSF159245">
    <property type="entry name" value="AttH-like"/>
    <property type="match status" value="1"/>
</dbReference>
<reference evidence="5" key="1">
    <citation type="submission" date="2018-05" db="EMBL/GenBank/DDBJ databases">
        <authorList>
            <person name="Li X."/>
        </authorList>
    </citation>
    <scope>NUCLEOTIDE SEQUENCE [LARGE SCALE GENOMIC DNA]</scope>
    <source>
        <strain evidence="5">LX32</strain>
    </source>
</reference>
<accession>A0A328A925</accession>
<sequence>MARTPAGTKTRLEPQDEYPHDPGEAKNYNESMYFNVFDPEKKTGGWFRIGNRPNEKYAEISVCIYLPDGRIAFMFGRPTIEGNKELAAGGLKVEVKEPFKRLKVTYSGKALLMERPFEMADPKTAYRNNPSVPCTVDLEYEGVSPMYGGETVKADGSPLDIDPEKSFAKAHYEQHCAAKGVITVGDERFELSGYGLRDKSWGPRHWQAIEWYRWCPMNFGRDFGMMLSVIGDGKGGARQGGMVFRDGIYDLITECVIDSDWDENDYQTALRAKVKTEGGKSYEVTGKVTSLIPLRNRRTTPDGVELTTRITEGMTEYRCGELVGYGLSEYLDQIEDGIPVGKAAGY</sequence>
<dbReference type="Proteomes" id="UP000249254">
    <property type="component" value="Unassembled WGS sequence"/>
</dbReference>
<feature type="domain" description="DUF7065" evidence="3">
    <location>
        <begin position="14"/>
        <end position="63"/>
    </location>
</feature>
<dbReference type="InterPro" id="IPR055493">
    <property type="entry name" value="DUF7065"/>
</dbReference>
<feature type="domain" description="DUF7064" evidence="2">
    <location>
        <begin position="205"/>
        <end position="333"/>
    </location>
</feature>
<keyword evidence="5" id="KW-1185">Reference proteome</keyword>
<feature type="domain" description="DUF7065" evidence="3">
    <location>
        <begin position="157"/>
        <end position="204"/>
    </location>
</feature>
<organism evidence="4 5">
    <name type="scientific">Phenylobacterium soli</name>
    <dbReference type="NCBI Taxonomy" id="2170551"/>
    <lineage>
        <taxon>Bacteria</taxon>
        <taxon>Pseudomonadati</taxon>
        <taxon>Pseudomonadota</taxon>
        <taxon>Alphaproteobacteria</taxon>
        <taxon>Caulobacterales</taxon>
        <taxon>Caulobacteraceae</taxon>
        <taxon>Phenylobacterium</taxon>
    </lineage>
</organism>
<gene>
    <name evidence="4" type="ORF">DJ017_19635</name>
</gene>
<dbReference type="RefSeq" id="WP_111530608.1">
    <property type="nucleotide sequence ID" value="NZ_JBHRSG010000003.1"/>
</dbReference>
<evidence type="ECO:0000259" key="2">
    <source>
        <dbReference type="Pfam" id="PF23212"/>
    </source>
</evidence>
<dbReference type="InterPro" id="IPR055492">
    <property type="entry name" value="DUF7064"/>
</dbReference>
<comment type="caution">
    <text evidence="4">The sequence shown here is derived from an EMBL/GenBank/DDBJ whole genome shotgun (WGS) entry which is preliminary data.</text>
</comment>
<proteinExistence type="predicted"/>
<evidence type="ECO:0000313" key="5">
    <source>
        <dbReference type="Proteomes" id="UP000249254"/>
    </source>
</evidence>